<dbReference type="InterPro" id="IPR008928">
    <property type="entry name" value="6-hairpin_glycosidase_sf"/>
</dbReference>
<protein>
    <submittedName>
        <fullName evidence="3">Cellobiose 2-epimerase</fullName>
    </submittedName>
</protein>
<evidence type="ECO:0000313" key="3">
    <source>
        <dbReference type="EMBL" id="GJE58409.1"/>
    </source>
</evidence>
<evidence type="ECO:0000256" key="1">
    <source>
        <dbReference type="ARBA" id="ARBA00008558"/>
    </source>
</evidence>
<proteinExistence type="inferred from homology"/>
<dbReference type="Gene3D" id="1.50.10.10">
    <property type="match status" value="1"/>
</dbReference>
<reference evidence="3" key="2">
    <citation type="submission" date="2021-08" db="EMBL/GenBank/DDBJ databases">
        <authorList>
            <person name="Tani A."/>
            <person name="Ola A."/>
            <person name="Ogura Y."/>
            <person name="Katsura K."/>
            <person name="Hayashi T."/>
        </authorList>
    </citation>
    <scope>NUCLEOTIDE SEQUENCE</scope>
    <source>
        <strain evidence="3">DSM 23632</strain>
    </source>
</reference>
<dbReference type="Proteomes" id="UP001055057">
    <property type="component" value="Unassembled WGS sequence"/>
</dbReference>
<dbReference type="InterPro" id="IPR010819">
    <property type="entry name" value="AGE/CE"/>
</dbReference>
<evidence type="ECO:0000256" key="2">
    <source>
        <dbReference type="ARBA" id="ARBA00023235"/>
    </source>
</evidence>
<dbReference type="EMBL" id="BPRB01000030">
    <property type="protein sequence ID" value="GJE58409.1"/>
    <property type="molecule type" value="Genomic_DNA"/>
</dbReference>
<keyword evidence="2" id="KW-0413">Isomerase</keyword>
<keyword evidence="4" id="KW-1185">Reference proteome</keyword>
<dbReference type="Pfam" id="PF07221">
    <property type="entry name" value="GlcNAc_2-epim"/>
    <property type="match status" value="1"/>
</dbReference>
<name>A0ABQ4TSX0_9HYPH</name>
<comment type="similarity">
    <text evidence="1">Belongs to the N-acylglucosamine 2-epimerase family.</text>
</comment>
<organism evidence="3 4">
    <name type="scientific">Methylobacterium trifolii</name>
    <dbReference type="NCBI Taxonomy" id="1003092"/>
    <lineage>
        <taxon>Bacteria</taxon>
        <taxon>Pseudomonadati</taxon>
        <taxon>Pseudomonadota</taxon>
        <taxon>Alphaproteobacteria</taxon>
        <taxon>Hyphomicrobiales</taxon>
        <taxon>Methylobacteriaceae</taxon>
        <taxon>Methylobacterium</taxon>
    </lineage>
</organism>
<dbReference type="InterPro" id="IPR012341">
    <property type="entry name" value="6hp_glycosidase-like_sf"/>
</dbReference>
<gene>
    <name evidence="3" type="ORF">MPOCJGCO_0490</name>
</gene>
<dbReference type="SUPFAM" id="SSF48208">
    <property type="entry name" value="Six-hairpin glycosidases"/>
    <property type="match status" value="1"/>
</dbReference>
<reference evidence="3" key="1">
    <citation type="journal article" date="2021" name="Front. Microbiol.">
        <title>Comprehensive Comparative Genomics and Phenotyping of Methylobacterium Species.</title>
        <authorList>
            <person name="Alessa O."/>
            <person name="Ogura Y."/>
            <person name="Fujitani Y."/>
            <person name="Takami H."/>
            <person name="Hayashi T."/>
            <person name="Sahin N."/>
            <person name="Tani A."/>
        </authorList>
    </citation>
    <scope>NUCLEOTIDE SEQUENCE</scope>
    <source>
        <strain evidence="3">DSM 23632</strain>
    </source>
</reference>
<comment type="caution">
    <text evidence="3">The sequence shown here is derived from an EMBL/GenBank/DDBJ whole genome shotgun (WGS) entry which is preliminary data.</text>
</comment>
<sequence>MPVPPASLLAPLARRGRDWLFEAAFPLWQERGLDRDAGGCHERLALDGTPTGHDRRAFVQARQAYCFCEAGRLGWDGPWREAALHAAGYLIDRFQRPDGAIIHAVDPAGRPVDGRVDLYDQAFAIFALAHVHATCGADPHLSEQARRVLAHLREARAHPGGGFTEAGAGPLRQNPHMHLLEAALAWMEAGRPEPWTELADEMVGLATERFVDRQTGALFEFFEADWSPAGGRAAGVIEPGHQYEWAWLLERRTALGGQDFWEHQARLYAFAEEHGRDGLRGLALHDVDVTGRVTGRHARIWAQTERLRTSVMLLARRPDQPPGACLGAAVESFCALEGFLDVPLRGLWRDRQDADGRFPDATAPASSFYHIVTGLTELIGFCEGAPLSRTPDA</sequence>
<dbReference type="RefSeq" id="WP_238181039.1">
    <property type="nucleotide sequence ID" value="NZ_BPRB01000030.1"/>
</dbReference>
<dbReference type="PANTHER" id="PTHR15108">
    <property type="entry name" value="N-ACYLGLUCOSAMINE-2-EPIMERASE"/>
    <property type="match status" value="1"/>
</dbReference>
<accession>A0ABQ4TSX0</accession>
<evidence type="ECO:0000313" key="4">
    <source>
        <dbReference type="Proteomes" id="UP001055057"/>
    </source>
</evidence>